<gene>
    <name evidence="2" type="ORF">HJG54_28315</name>
</gene>
<dbReference type="Gene3D" id="3.30.70.1320">
    <property type="entry name" value="Multidrug efflux transporter AcrB pore domain like"/>
    <property type="match status" value="1"/>
</dbReference>
<dbReference type="PANTHER" id="PTHR32063">
    <property type="match status" value="1"/>
</dbReference>
<dbReference type="SUPFAM" id="SSF82714">
    <property type="entry name" value="Multidrug efflux transporter AcrB TolC docking domain, DN and DC subdomains"/>
    <property type="match status" value="2"/>
</dbReference>
<reference evidence="2" key="1">
    <citation type="submission" date="2020-05" db="EMBL/GenBank/DDBJ databases">
        <authorList>
            <person name="Zhu T."/>
            <person name="Keshari N."/>
            <person name="Lu X."/>
        </authorList>
    </citation>
    <scope>NUCLEOTIDE SEQUENCE</scope>
    <source>
        <strain evidence="2">NK1-12</strain>
    </source>
</reference>
<dbReference type="AlphaFoldDB" id="A0AA96WXN3"/>
<dbReference type="GO" id="GO:0005886">
    <property type="term" value="C:plasma membrane"/>
    <property type="evidence" value="ECO:0007669"/>
    <property type="project" value="TreeGrafter"/>
</dbReference>
<evidence type="ECO:0000256" key="1">
    <source>
        <dbReference type="SAM" id="Phobius"/>
    </source>
</evidence>
<feature type="transmembrane region" description="Helical" evidence="1">
    <location>
        <begin position="973"/>
        <end position="998"/>
    </location>
</feature>
<feature type="transmembrane region" description="Helical" evidence="1">
    <location>
        <begin position="433"/>
        <end position="453"/>
    </location>
</feature>
<dbReference type="Gene3D" id="1.20.1640.10">
    <property type="entry name" value="Multidrug efflux transporter AcrB transmembrane domain"/>
    <property type="match status" value="2"/>
</dbReference>
<dbReference type="InterPro" id="IPR001036">
    <property type="entry name" value="Acrflvin-R"/>
</dbReference>
<dbReference type="SUPFAM" id="SSF82693">
    <property type="entry name" value="Multidrug efflux transporter AcrB pore domain, PN1, PN2, PC1 and PC2 subdomains"/>
    <property type="match status" value="3"/>
</dbReference>
<keyword evidence="1" id="KW-1133">Transmembrane helix</keyword>
<sequence length="1020" mass="110150">MSFHLSEWSIKRPVPVLVISLVLMVMGLFAFFHLGIDADPNIDIPGVVVYVRQSGAAATELETQVTKRVEDAVAGLGNIDQITSEVQDEQSVTRIEFNLGIDVDRATNDVRNAIAQIRSFLPQDIDEPIINRLEFTESSIMTYVVAAKTRSVEDLSYLVDQTISPALLNVEGVAQVERWGGVDREVQIELDPNRLLALGLTVNQVNDQIRAFNVNLPSGRTALSGGEQSVRSLGSADSIPALQRYRINLPDGATVPLATLGTVTDGSAEPRQAARFNGEPVVSLAVKRSSGASIVSVEEAVRQAVAKLQPTLPEDVELRLVFTLADFIRASYRDIIIDTLILGSIFTVITVGIFLRNWRATWVTALSLPLSIIPTFAVMQMLGYSLNSMTLLGLGLAIGNLIDDSVCVIDIIDQHLLMGKRTLRAALDGAKEISLAIAATTAVIIAVFLPVAFMGGIPGQFFRPFGITISVASIFSTLVACTVTPMLAAHLLKSKSLISSSLHPSISSPIYSPYRFLLTAALRHRCFTLLLAIAIFIGSLQLIPLIPKGLLNNGNSSYSLAAIELPPGSPLSETEIVMQQVTQRLQNHPAVENVLATAYRVDYANLFINLVPRAQRVSRQQFEAEMRTEFAQIPGARVSFRSQGVRGDKDLSMVLKSNNGEALTQVSQRLEQEMRQIPGLVEVTSSNALVRPELVIRPDPDRAADLGVSVASIAEITAVALQGDAAANLAQFNLPDRQIPIRVKLITDARTNLDTLKQLRIESQQGTLVPLSAVADIRLGGGLATIERVDRARQVSVEANLEGLALGDALDRVRALPVLNTLPPDVLEQSGGDAEIMQEIFARFATVLTLSILCIYAILVLLYNHFFYPVVILSAIPLSIGGALLALMITQKELGLFALIGMVLLLALVTKNAILLVDFALIEVQRGLAPFKAVVEAGISRFRPIMMTSVSTVIGMVPIALGLGAAGDTRSPMAIAVIGGFTTSTLLTLVVVPVWFTYVDQWANRLKTLSKRRSSASDVG</sequence>
<feature type="transmembrane region" description="Helical" evidence="1">
    <location>
        <begin position="840"/>
        <end position="863"/>
    </location>
</feature>
<feature type="transmembrane region" description="Helical" evidence="1">
    <location>
        <begin position="12"/>
        <end position="36"/>
    </location>
</feature>
<dbReference type="PANTHER" id="PTHR32063:SF77">
    <property type="entry name" value="ACR FAMILY TRANSPORT PROTEIN"/>
    <property type="match status" value="1"/>
</dbReference>
<dbReference type="Gene3D" id="3.30.2090.10">
    <property type="entry name" value="Multidrug efflux transporter AcrB TolC docking domain, DN and DC subdomains"/>
    <property type="match status" value="2"/>
</dbReference>
<dbReference type="Pfam" id="PF00873">
    <property type="entry name" value="ACR_tran"/>
    <property type="match status" value="1"/>
</dbReference>
<feature type="transmembrane region" description="Helical" evidence="1">
    <location>
        <begin position="945"/>
        <end position="967"/>
    </location>
</feature>
<evidence type="ECO:0000313" key="2">
    <source>
        <dbReference type="EMBL" id="WNZ26337.1"/>
    </source>
</evidence>
<dbReference type="Gene3D" id="3.30.70.1430">
    <property type="entry name" value="Multidrug efflux transporter AcrB pore domain"/>
    <property type="match status" value="2"/>
</dbReference>
<feature type="transmembrane region" description="Helical" evidence="1">
    <location>
        <begin position="362"/>
        <end position="383"/>
    </location>
</feature>
<feature type="transmembrane region" description="Helical" evidence="1">
    <location>
        <begin position="465"/>
        <end position="492"/>
    </location>
</feature>
<accession>A0AA96WXN3</accession>
<dbReference type="GO" id="GO:0042910">
    <property type="term" value="F:xenobiotic transmembrane transporter activity"/>
    <property type="evidence" value="ECO:0007669"/>
    <property type="project" value="TreeGrafter"/>
</dbReference>
<dbReference type="EMBL" id="CP053586">
    <property type="protein sequence ID" value="WNZ26337.1"/>
    <property type="molecule type" value="Genomic_DNA"/>
</dbReference>
<feature type="transmembrane region" description="Helical" evidence="1">
    <location>
        <begin position="896"/>
        <end position="924"/>
    </location>
</feature>
<dbReference type="RefSeq" id="WP_316432606.1">
    <property type="nucleotide sequence ID" value="NZ_CP053586.1"/>
</dbReference>
<dbReference type="PRINTS" id="PR00702">
    <property type="entry name" value="ACRIFLAVINRP"/>
</dbReference>
<name>A0AA96WXN3_9CYAN</name>
<feature type="transmembrane region" description="Helical" evidence="1">
    <location>
        <begin position="389"/>
        <end position="412"/>
    </location>
</feature>
<proteinExistence type="predicted"/>
<dbReference type="SUPFAM" id="SSF82866">
    <property type="entry name" value="Multidrug efflux transporter AcrB transmembrane domain"/>
    <property type="match status" value="2"/>
</dbReference>
<feature type="transmembrane region" description="Helical" evidence="1">
    <location>
        <begin position="870"/>
        <end position="890"/>
    </location>
</feature>
<organism evidence="2">
    <name type="scientific">Leptolyngbya sp. NK1-12</name>
    <dbReference type="NCBI Taxonomy" id="2547451"/>
    <lineage>
        <taxon>Bacteria</taxon>
        <taxon>Bacillati</taxon>
        <taxon>Cyanobacteriota</taxon>
        <taxon>Cyanophyceae</taxon>
        <taxon>Leptolyngbyales</taxon>
        <taxon>Leptolyngbyaceae</taxon>
        <taxon>Leptolyngbya group</taxon>
        <taxon>Leptolyngbya</taxon>
    </lineage>
</organism>
<keyword evidence="1" id="KW-0812">Transmembrane</keyword>
<keyword evidence="1" id="KW-0472">Membrane</keyword>
<feature type="transmembrane region" description="Helical" evidence="1">
    <location>
        <begin position="526"/>
        <end position="546"/>
    </location>
</feature>
<dbReference type="InterPro" id="IPR027463">
    <property type="entry name" value="AcrB_DN_DC_subdom"/>
</dbReference>
<feature type="transmembrane region" description="Helical" evidence="1">
    <location>
        <begin position="335"/>
        <end position="355"/>
    </location>
</feature>
<protein>
    <submittedName>
        <fullName evidence="2">Efflux RND transporter permease subunit</fullName>
    </submittedName>
</protein>
<dbReference type="Gene3D" id="3.30.70.1440">
    <property type="entry name" value="Multidrug efflux transporter AcrB pore domain"/>
    <property type="match status" value="1"/>
</dbReference>